<evidence type="ECO:0000256" key="1">
    <source>
        <dbReference type="ARBA" id="ARBA00022741"/>
    </source>
</evidence>
<dbReference type="InterPro" id="IPR012677">
    <property type="entry name" value="Nucleotide-bd_a/b_plait_sf"/>
</dbReference>
<keyword evidence="9" id="KW-1185">Reference proteome</keyword>
<dbReference type="PROSITE" id="PS51192">
    <property type="entry name" value="HELICASE_ATP_BIND_1"/>
    <property type="match status" value="1"/>
</dbReference>
<organism evidence="8 9">
    <name type="scientific">Mucilaginibacter gynuensis</name>
    <dbReference type="NCBI Taxonomy" id="1302236"/>
    <lineage>
        <taxon>Bacteria</taxon>
        <taxon>Pseudomonadati</taxon>
        <taxon>Bacteroidota</taxon>
        <taxon>Sphingobacteriia</taxon>
        <taxon>Sphingobacteriales</taxon>
        <taxon>Sphingobacteriaceae</taxon>
        <taxon>Mucilaginibacter</taxon>
    </lineage>
</organism>
<evidence type="ECO:0000256" key="2">
    <source>
        <dbReference type="ARBA" id="ARBA00022801"/>
    </source>
</evidence>
<accession>A0ABP8FLS0</accession>
<dbReference type="InterPro" id="IPR005580">
    <property type="entry name" value="DbpA/CsdA_RNA-bd_dom"/>
</dbReference>
<comment type="similarity">
    <text evidence="5">Belongs to the DEAD box helicase family.</text>
</comment>
<keyword evidence="3 8" id="KW-0347">Helicase</keyword>
<feature type="domain" description="Helicase C-terminal" evidence="7">
    <location>
        <begin position="240"/>
        <end position="389"/>
    </location>
</feature>
<dbReference type="InterPro" id="IPR044742">
    <property type="entry name" value="DEAD/DEAH_RhlB"/>
</dbReference>
<dbReference type="SMART" id="SM00487">
    <property type="entry name" value="DEXDc"/>
    <property type="match status" value="1"/>
</dbReference>
<evidence type="ECO:0000313" key="9">
    <source>
        <dbReference type="Proteomes" id="UP001500582"/>
    </source>
</evidence>
<feature type="domain" description="Helicase ATP-binding" evidence="6">
    <location>
        <begin position="50"/>
        <end position="204"/>
    </location>
</feature>
<dbReference type="Gene3D" id="3.30.70.330">
    <property type="match status" value="1"/>
</dbReference>
<evidence type="ECO:0000259" key="6">
    <source>
        <dbReference type="PROSITE" id="PS51192"/>
    </source>
</evidence>
<dbReference type="InterPro" id="IPR011545">
    <property type="entry name" value="DEAD/DEAH_box_helicase_dom"/>
</dbReference>
<dbReference type="PANTHER" id="PTHR47959:SF1">
    <property type="entry name" value="ATP-DEPENDENT RNA HELICASE DBPA"/>
    <property type="match status" value="1"/>
</dbReference>
<dbReference type="Gene3D" id="3.40.50.300">
    <property type="entry name" value="P-loop containing nucleotide triphosphate hydrolases"/>
    <property type="match status" value="2"/>
</dbReference>
<dbReference type="Pfam" id="PF00271">
    <property type="entry name" value="Helicase_C"/>
    <property type="match status" value="1"/>
</dbReference>
<dbReference type="InterPro" id="IPR001650">
    <property type="entry name" value="Helicase_C-like"/>
</dbReference>
<dbReference type="InterPro" id="IPR027417">
    <property type="entry name" value="P-loop_NTPase"/>
</dbReference>
<keyword evidence="1" id="KW-0547">Nucleotide-binding</keyword>
<evidence type="ECO:0000313" key="8">
    <source>
        <dbReference type="EMBL" id="GAA4306679.1"/>
    </source>
</evidence>
<comment type="caution">
    <text evidence="8">The sequence shown here is derived from an EMBL/GenBank/DDBJ whole genome shotgun (WGS) entry which is preliminary data.</text>
</comment>
<dbReference type="PROSITE" id="PS51194">
    <property type="entry name" value="HELICASE_CTER"/>
    <property type="match status" value="1"/>
</dbReference>
<dbReference type="GO" id="GO:0004386">
    <property type="term" value="F:helicase activity"/>
    <property type="evidence" value="ECO:0007669"/>
    <property type="project" value="UniProtKB-KW"/>
</dbReference>
<dbReference type="InterPro" id="IPR050079">
    <property type="entry name" value="DEAD_box_RNA_helicase"/>
</dbReference>
<protein>
    <submittedName>
        <fullName evidence="8">DEAD/DEAH box helicase</fullName>
    </submittedName>
</protein>
<dbReference type="EMBL" id="BAABFT010000001">
    <property type="protein sequence ID" value="GAA4306679.1"/>
    <property type="molecule type" value="Genomic_DNA"/>
</dbReference>
<dbReference type="SUPFAM" id="SSF52540">
    <property type="entry name" value="P-loop containing nucleoside triphosphate hydrolases"/>
    <property type="match status" value="1"/>
</dbReference>
<dbReference type="CDD" id="cd00268">
    <property type="entry name" value="DEADc"/>
    <property type="match status" value="1"/>
</dbReference>
<name>A0ABP8FLS0_9SPHI</name>
<evidence type="ECO:0000256" key="4">
    <source>
        <dbReference type="ARBA" id="ARBA00022840"/>
    </source>
</evidence>
<sequence length="462" mass="51461">MLIVVNGDYYKQSGGGIFKLSLLFEICVAMIKQALLNLKIDTLNEMQQAAIEAAKKNDIILLSPTGSGKTLGFLLPLLATLDATVPTVQALILVPSRELALQIEQVFKTMGTGFKVNCCYGGHPVKVEMNNLSQPPAVLIGTPGRIAYHLRHESFTTNTIQTLVLDEFDKALEFGFQEDMAFIIKQLPAIKKRILTSATQMDEIPSFTGIRNATKLNYLNNRSSSPDIKHKVVIAESTDKLEALFALLCKIGGEATLVFCNHREAVDRISDMLWDWGLQHDIFHGGMEQEDRERALLKFRNGSHYLLITTDLASRGLDIPEIKHVVHYQLPHNEEAFLHRNGRTARMHATGTSYLLLNPDEKPVYLKDLPPAEELPAKPKLPPPAPWATLYIAAGKKDKVNKVDIVGLLLKKGGLAKDELGLIEVLDFSSYAAVKRDRIEDVVKEIRGEKIKNKKVKIDIAR</sequence>
<dbReference type="SMART" id="SM00490">
    <property type="entry name" value="HELICc"/>
    <property type="match status" value="1"/>
</dbReference>
<dbReference type="CDD" id="cd18787">
    <property type="entry name" value="SF2_C_DEAD"/>
    <property type="match status" value="1"/>
</dbReference>
<evidence type="ECO:0000259" key="7">
    <source>
        <dbReference type="PROSITE" id="PS51194"/>
    </source>
</evidence>
<reference evidence="9" key="1">
    <citation type="journal article" date="2019" name="Int. J. Syst. Evol. Microbiol.">
        <title>The Global Catalogue of Microorganisms (GCM) 10K type strain sequencing project: providing services to taxonomists for standard genome sequencing and annotation.</title>
        <authorList>
            <consortium name="The Broad Institute Genomics Platform"/>
            <consortium name="The Broad Institute Genome Sequencing Center for Infectious Disease"/>
            <person name="Wu L."/>
            <person name="Ma J."/>
        </authorList>
    </citation>
    <scope>NUCLEOTIDE SEQUENCE [LARGE SCALE GENOMIC DNA]</scope>
    <source>
        <strain evidence="9">JCM 17705</strain>
    </source>
</reference>
<evidence type="ECO:0000256" key="3">
    <source>
        <dbReference type="ARBA" id="ARBA00022806"/>
    </source>
</evidence>
<dbReference type="PANTHER" id="PTHR47959">
    <property type="entry name" value="ATP-DEPENDENT RNA HELICASE RHLE-RELATED"/>
    <property type="match status" value="1"/>
</dbReference>
<evidence type="ECO:0000256" key="5">
    <source>
        <dbReference type="ARBA" id="ARBA00038437"/>
    </source>
</evidence>
<gene>
    <name evidence="8" type="ORF">GCM10023149_00020</name>
</gene>
<dbReference type="Pfam" id="PF00270">
    <property type="entry name" value="DEAD"/>
    <property type="match status" value="1"/>
</dbReference>
<dbReference type="InterPro" id="IPR014001">
    <property type="entry name" value="Helicase_ATP-bd"/>
</dbReference>
<proteinExistence type="inferred from homology"/>
<keyword evidence="4" id="KW-0067">ATP-binding</keyword>
<keyword evidence="2" id="KW-0378">Hydrolase</keyword>
<dbReference type="Proteomes" id="UP001500582">
    <property type="component" value="Unassembled WGS sequence"/>
</dbReference>
<dbReference type="Pfam" id="PF03880">
    <property type="entry name" value="DbpA"/>
    <property type="match status" value="1"/>
</dbReference>